<feature type="compositionally biased region" description="Pro residues" evidence="6">
    <location>
        <begin position="438"/>
        <end position="449"/>
    </location>
</feature>
<keyword evidence="3 5" id="KW-0067">ATP-binding</keyword>
<dbReference type="AlphaFoldDB" id="A0AAN7RQJ3"/>
<feature type="region of interest" description="Disordered" evidence="6">
    <location>
        <begin position="181"/>
        <end position="200"/>
    </location>
</feature>
<evidence type="ECO:0000256" key="1">
    <source>
        <dbReference type="ARBA" id="ARBA00004245"/>
    </source>
</evidence>
<comment type="subcellular location">
    <subcellularLocation>
        <location evidence="1">Cytoplasm</location>
        <location evidence="1">Cytoskeleton</location>
    </subcellularLocation>
</comment>
<name>A0AAN7RQJ3_MYCAM</name>
<protein>
    <recommendedName>
        <fullName evidence="7">Kinesin motor domain-containing protein</fullName>
    </recommendedName>
</protein>
<dbReference type="SUPFAM" id="SSF52540">
    <property type="entry name" value="P-loop containing nucleoside triphosphate hydrolases"/>
    <property type="match status" value="2"/>
</dbReference>
<dbReference type="GO" id="GO:0005524">
    <property type="term" value="F:ATP binding"/>
    <property type="evidence" value="ECO:0007669"/>
    <property type="project" value="UniProtKB-UniRule"/>
</dbReference>
<feature type="compositionally biased region" description="Basic and acidic residues" evidence="6">
    <location>
        <begin position="1094"/>
        <end position="1107"/>
    </location>
</feature>
<dbReference type="GO" id="GO:0007018">
    <property type="term" value="P:microtubule-based movement"/>
    <property type="evidence" value="ECO:0007669"/>
    <property type="project" value="InterPro"/>
</dbReference>
<feature type="compositionally biased region" description="Basic and acidic residues" evidence="6">
    <location>
        <begin position="731"/>
        <end position="745"/>
    </location>
</feature>
<dbReference type="GO" id="GO:0003777">
    <property type="term" value="F:microtubule motor activity"/>
    <property type="evidence" value="ECO:0007669"/>
    <property type="project" value="InterPro"/>
</dbReference>
<feature type="region of interest" description="Disordered" evidence="6">
    <location>
        <begin position="670"/>
        <end position="749"/>
    </location>
</feature>
<gene>
    <name evidence="8" type="ORF">QYF61_026892</name>
</gene>
<dbReference type="InterPro" id="IPR001752">
    <property type="entry name" value="Kinesin_motor_dom"/>
</dbReference>
<feature type="compositionally biased region" description="Polar residues" evidence="6">
    <location>
        <begin position="220"/>
        <end position="232"/>
    </location>
</feature>
<dbReference type="GO" id="GO:0008017">
    <property type="term" value="F:microtubule binding"/>
    <property type="evidence" value="ECO:0007669"/>
    <property type="project" value="InterPro"/>
</dbReference>
<reference evidence="8 9" key="1">
    <citation type="journal article" date="2023" name="J. Hered.">
        <title>Chromosome-level genome of the wood stork (Mycteria americana) provides insight into avian chromosome evolution.</title>
        <authorList>
            <person name="Flamio R. Jr."/>
            <person name="Ramstad K.M."/>
        </authorList>
    </citation>
    <scope>NUCLEOTIDE SEQUENCE [LARGE SCALE GENOMIC DNA]</scope>
    <source>
        <strain evidence="8">JAX WOST 10</strain>
    </source>
</reference>
<feature type="compositionally biased region" description="Basic and acidic residues" evidence="6">
    <location>
        <begin position="983"/>
        <end position="993"/>
    </location>
</feature>
<feature type="domain" description="Kinesin motor" evidence="7">
    <location>
        <begin position="1"/>
        <end position="419"/>
    </location>
</feature>
<dbReference type="InterPro" id="IPR019821">
    <property type="entry name" value="Kinesin_motor_CS"/>
</dbReference>
<feature type="binding site" evidence="5">
    <location>
        <begin position="84"/>
        <end position="91"/>
    </location>
    <ligand>
        <name>ATP</name>
        <dbReference type="ChEBI" id="CHEBI:30616"/>
    </ligand>
</feature>
<sequence length="1122" mass="119906">MSTAELAEGARPVAHRVDEQVVLLRDPMEDPDDVLRASRSREKSYVFDVAFDSTATQETVYRATTRGLIAGVISGYNATVFAYGPTGCGKTYTMLGTNGEPGICTRTLGDLFQAIEDASGDTEYKVSMSYLELLPSAQIYNEMVRDLLNPSLGCLQLREDASGTVRVAGITEVSAIDAEEVSQRTPVGRGGDAASPPLPAAALPPQVMQLLARGNRQRTQEPTAANRTSSRSHAVLQVTVRQRRRGGGLHRGRLFMVDLAGSERAAQVRHPPGGLRGWGPPRPLFCRVFPSAFPSPAQTQNRGQRMKEGAHINRSLLALGNCIKALSDQASTKYINYRDSKLTRLLKVRLGVPAPPAGVRAGEGAQAAPAPVPLSPALRGQDSLGGNSRTVMIAHISPASTAFEESRSTLAYARRAKSIRTTVGPGERAPRSLGASPPLAPSPSSPGPAAPQQGGHEAFVLTLPHGCLEQGTLLCCCGMLRTCSAATHCWGPYGDPMGTCSTAVHCLGTLRGPYGDMLLSRALLGDVAWGPCGDMLLSRALPGDPTGTLWGHAPQPCTAWGPYGDPMGTCSTAVHCLGTLWEPYGDMLLSRALLGVIAWGPCGDLLHQLCPVQGPHLGPCLGPSCAGAVGRSHRLRPSPVGLGADAPCLQPGFRCAVPAAPTRSRAACGRSCSVPATSRQPCTTSSSWRTPSCTPSTSSPLPGTWGQSPPRTRQSWQWSKEGLGEPDGPGDSERDSDTGDKRLDVPEPPDVAAVHEGITALVEEQGRLQQRKVWEPLPHHQQLKPHHRGAEFDKSQPSSTGHPAALGGHGYSWTGVWVRGKGPGRWQGCWHHGQGCWSRGRDAGPVAGVLAVGKDPDPAACLQAELARRFRQSQQRARWLEEALRHRSSSEEPREVLALLCHLHQLELETAETRSRALLEGGLRHLPATAAQRFDRHRALCARIIHQQRQLIADHRLSVPRPLEELYETYLRELAGGPGDTGTLKRPDPRVQEDPTGTAAGERGGAHPTSRPGHGGPEHREMSSSTKSIVAKAAWHRSRIPESTPACRPACLHSPGSAEERGGPGQWHAASEDSPAGMAARSPGARLRARKKGSKELGRSEESLDGRRRSRRSPSFEVTGRG</sequence>
<dbReference type="Pfam" id="PF00225">
    <property type="entry name" value="Kinesin"/>
    <property type="match status" value="4"/>
</dbReference>
<evidence type="ECO:0000256" key="4">
    <source>
        <dbReference type="ARBA" id="ARBA00023212"/>
    </source>
</evidence>
<evidence type="ECO:0000256" key="5">
    <source>
        <dbReference type="PROSITE-ProRule" id="PRU00283"/>
    </source>
</evidence>
<dbReference type="EMBL" id="JAUNZN010000016">
    <property type="protein sequence ID" value="KAK4812060.1"/>
    <property type="molecule type" value="Genomic_DNA"/>
</dbReference>
<evidence type="ECO:0000256" key="2">
    <source>
        <dbReference type="ARBA" id="ARBA00022741"/>
    </source>
</evidence>
<dbReference type="InterPro" id="IPR027640">
    <property type="entry name" value="Kinesin-like_fam"/>
</dbReference>
<feature type="region of interest" description="Disordered" evidence="6">
    <location>
        <begin position="419"/>
        <end position="454"/>
    </location>
</feature>
<dbReference type="Gene3D" id="3.40.850.10">
    <property type="entry name" value="Kinesin motor domain"/>
    <property type="match status" value="1"/>
</dbReference>
<keyword evidence="2 5" id="KW-0547">Nucleotide-binding</keyword>
<dbReference type="PROSITE" id="PS50067">
    <property type="entry name" value="KINESIN_MOTOR_2"/>
    <property type="match status" value="1"/>
</dbReference>
<dbReference type="PANTHER" id="PTHR47968">
    <property type="entry name" value="CENTROMERE PROTEIN E"/>
    <property type="match status" value="1"/>
</dbReference>
<proteinExistence type="inferred from homology"/>
<dbReference type="InterPro" id="IPR027417">
    <property type="entry name" value="P-loop_NTPase"/>
</dbReference>
<evidence type="ECO:0000256" key="6">
    <source>
        <dbReference type="SAM" id="MobiDB-lite"/>
    </source>
</evidence>
<keyword evidence="9" id="KW-1185">Reference proteome</keyword>
<organism evidence="8 9">
    <name type="scientific">Mycteria americana</name>
    <name type="common">Wood stork</name>
    <dbReference type="NCBI Taxonomy" id="33587"/>
    <lineage>
        <taxon>Eukaryota</taxon>
        <taxon>Metazoa</taxon>
        <taxon>Chordata</taxon>
        <taxon>Craniata</taxon>
        <taxon>Vertebrata</taxon>
        <taxon>Euteleostomi</taxon>
        <taxon>Archelosauria</taxon>
        <taxon>Archosauria</taxon>
        <taxon>Dinosauria</taxon>
        <taxon>Saurischia</taxon>
        <taxon>Theropoda</taxon>
        <taxon>Coelurosauria</taxon>
        <taxon>Aves</taxon>
        <taxon>Neognathae</taxon>
        <taxon>Neoaves</taxon>
        <taxon>Aequornithes</taxon>
        <taxon>Ciconiiformes</taxon>
        <taxon>Ciconiidae</taxon>
        <taxon>Mycteria</taxon>
    </lineage>
</organism>
<dbReference type="GO" id="GO:0005874">
    <property type="term" value="C:microtubule"/>
    <property type="evidence" value="ECO:0007669"/>
    <property type="project" value="UniProtKB-KW"/>
</dbReference>
<feature type="region of interest" description="Disordered" evidence="6">
    <location>
        <begin position="974"/>
        <end position="1122"/>
    </location>
</feature>
<keyword evidence="5" id="KW-0505">Motor protein</keyword>
<feature type="non-terminal residue" evidence="8">
    <location>
        <position position="1122"/>
    </location>
</feature>
<dbReference type="PANTHER" id="PTHR47968:SF72">
    <property type="entry name" value="KINESIN-LIKE PROTEIN KIF19"/>
    <property type="match status" value="1"/>
</dbReference>
<keyword evidence="4" id="KW-0963">Cytoplasm</keyword>
<evidence type="ECO:0000313" key="9">
    <source>
        <dbReference type="Proteomes" id="UP001333110"/>
    </source>
</evidence>
<dbReference type="Proteomes" id="UP001333110">
    <property type="component" value="Unassembled WGS sequence"/>
</dbReference>
<dbReference type="PROSITE" id="PS00411">
    <property type="entry name" value="KINESIN_MOTOR_1"/>
    <property type="match status" value="1"/>
</dbReference>
<feature type="region of interest" description="Disordered" evidence="6">
    <location>
        <begin position="215"/>
        <end position="234"/>
    </location>
</feature>
<feature type="region of interest" description="Disordered" evidence="6">
    <location>
        <begin position="779"/>
        <end position="807"/>
    </location>
</feature>
<keyword evidence="4" id="KW-0206">Cytoskeleton</keyword>
<evidence type="ECO:0000313" key="8">
    <source>
        <dbReference type="EMBL" id="KAK4812060.1"/>
    </source>
</evidence>
<comment type="similarity">
    <text evidence="5">Belongs to the TRAFAC class myosin-kinesin ATPase superfamily. Kinesin family.</text>
</comment>
<feature type="compositionally biased region" description="Polar residues" evidence="6">
    <location>
        <begin position="705"/>
        <end position="718"/>
    </location>
</feature>
<dbReference type="PRINTS" id="PR00380">
    <property type="entry name" value="KINESINHEAVY"/>
</dbReference>
<accession>A0AAN7RQJ3</accession>
<dbReference type="InterPro" id="IPR036961">
    <property type="entry name" value="Kinesin_motor_dom_sf"/>
</dbReference>
<comment type="caution">
    <text evidence="8">The sequence shown here is derived from an EMBL/GenBank/DDBJ whole genome shotgun (WGS) entry which is preliminary data.</text>
</comment>
<feature type="compositionally biased region" description="Low complexity" evidence="6">
    <location>
        <begin position="681"/>
        <end position="702"/>
    </location>
</feature>
<evidence type="ECO:0000256" key="3">
    <source>
        <dbReference type="ARBA" id="ARBA00022840"/>
    </source>
</evidence>
<evidence type="ECO:0000259" key="7">
    <source>
        <dbReference type="PROSITE" id="PS50067"/>
    </source>
</evidence>
<dbReference type="SMART" id="SM00129">
    <property type="entry name" value="KISc"/>
    <property type="match status" value="1"/>
</dbReference>